<dbReference type="Gene3D" id="3.40.50.150">
    <property type="entry name" value="Vaccinia Virus protein VP39"/>
    <property type="match status" value="1"/>
</dbReference>
<evidence type="ECO:0000259" key="1">
    <source>
        <dbReference type="Pfam" id="PF18096"/>
    </source>
</evidence>
<keyword evidence="3" id="KW-1185">Reference proteome</keyword>
<dbReference type="Proteomes" id="UP000317648">
    <property type="component" value="Chromosome"/>
</dbReference>
<dbReference type="EMBL" id="CP036433">
    <property type="protein sequence ID" value="QDU96392.1"/>
    <property type="molecule type" value="Genomic_DNA"/>
</dbReference>
<organism evidence="2 3">
    <name type="scientific">Lignipirellula cremea</name>
    <dbReference type="NCBI Taxonomy" id="2528010"/>
    <lineage>
        <taxon>Bacteria</taxon>
        <taxon>Pseudomonadati</taxon>
        <taxon>Planctomycetota</taxon>
        <taxon>Planctomycetia</taxon>
        <taxon>Pirellulales</taxon>
        <taxon>Pirellulaceae</taxon>
        <taxon>Lignipirellula</taxon>
    </lineage>
</organism>
<dbReference type="Pfam" id="PF18096">
    <property type="entry name" value="Thump_like"/>
    <property type="match status" value="1"/>
</dbReference>
<dbReference type="AlphaFoldDB" id="A0A518DX52"/>
<dbReference type="SUPFAM" id="SSF53335">
    <property type="entry name" value="S-adenosyl-L-methionine-dependent methyltransferases"/>
    <property type="match status" value="1"/>
</dbReference>
<sequence>MPEARLECALNLEDYRWLASAAAEPYLTAAASGDLAGPRQSQRWRQDLSAAQTQLIVEQLELRRRAQAKFGDAASRLLFTRKRLEQATSLRIGRYKASRFPAGLAVDLCCGLGGDLLALGARGPAIGVERDPVAALLAAYNAQAMGVQVRLQTGDATAFPVAEAAAWHIDPDRRPGGKRTTQVAAMLPGQAEIDRLLASNPSACIKLAPATEPPPAWCDQAEREWIGEQRECKGLLAWFGPLALRPGQRRATIVDGDVPRTVEGSGDAPRPRYGDLAEYLFEPHAAVLAAGLADELAAEHGLRRFGDGGYLTGDAPLQDAALAGFRVIERLPLDGKRIRAALRESHWRVTEMKARGVPLDERLLKRLRSLPGTQPAVLLLTPTQERRCAVLAERLPGN</sequence>
<dbReference type="KEGG" id="lcre:Pla8534_42120"/>
<dbReference type="InterPro" id="IPR041497">
    <property type="entry name" value="Thump-like"/>
</dbReference>
<accession>A0A518DX52</accession>
<name>A0A518DX52_9BACT</name>
<evidence type="ECO:0000313" key="2">
    <source>
        <dbReference type="EMBL" id="QDU96392.1"/>
    </source>
</evidence>
<dbReference type="InterPro" id="IPR029063">
    <property type="entry name" value="SAM-dependent_MTases_sf"/>
</dbReference>
<proteinExistence type="predicted"/>
<feature type="domain" description="THUMP-like" evidence="1">
    <location>
        <begin position="324"/>
        <end position="394"/>
    </location>
</feature>
<reference evidence="2 3" key="1">
    <citation type="submission" date="2019-02" db="EMBL/GenBank/DDBJ databases">
        <title>Deep-cultivation of Planctomycetes and their phenomic and genomic characterization uncovers novel biology.</title>
        <authorList>
            <person name="Wiegand S."/>
            <person name="Jogler M."/>
            <person name="Boedeker C."/>
            <person name="Pinto D."/>
            <person name="Vollmers J."/>
            <person name="Rivas-Marin E."/>
            <person name="Kohn T."/>
            <person name="Peeters S.H."/>
            <person name="Heuer A."/>
            <person name="Rast P."/>
            <person name="Oberbeckmann S."/>
            <person name="Bunk B."/>
            <person name="Jeske O."/>
            <person name="Meyerdierks A."/>
            <person name="Storesund J.E."/>
            <person name="Kallscheuer N."/>
            <person name="Luecker S."/>
            <person name="Lage O.M."/>
            <person name="Pohl T."/>
            <person name="Merkel B.J."/>
            <person name="Hornburger P."/>
            <person name="Mueller R.-W."/>
            <person name="Bruemmer F."/>
            <person name="Labrenz M."/>
            <person name="Spormann A.M."/>
            <person name="Op den Camp H."/>
            <person name="Overmann J."/>
            <person name="Amann R."/>
            <person name="Jetten M.S.M."/>
            <person name="Mascher T."/>
            <person name="Medema M.H."/>
            <person name="Devos D.P."/>
            <person name="Kaster A.-K."/>
            <person name="Ovreas L."/>
            <person name="Rohde M."/>
            <person name="Galperin M.Y."/>
            <person name="Jogler C."/>
        </authorList>
    </citation>
    <scope>NUCLEOTIDE SEQUENCE [LARGE SCALE GENOMIC DNA]</scope>
    <source>
        <strain evidence="2 3">Pla85_3_4</strain>
    </source>
</reference>
<gene>
    <name evidence="2" type="ORF">Pla8534_42120</name>
</gene>
<protein>
    <recommendedName>
        <fullName evidence="1">THUMP-like domain-containing protein</fullName>
    </recommendedName>
</protein>
<evidence type="ECO:0000313" key="3">
    <source>
        <dbReference type="Proteomes" id="UP000317648"/>
    </source>
</evidence>